<protein>
    <submittedName>
        <fullName evidence="2">Uncharacterized protein</fullName>
    </submittedName>
</protein>
<proteinExistence type="predicted"/>
<sequence length="148" mass="16903">MEEEFEEITDMDAAEAAIAESNAQSIQALNDDLQSYLKLNRTNSTFKGWLAEYSPEDVRINPRLRYEDSVQRNIWNNSNANKMFGAPLVPPLTPHESHQSCGWPSGPDSRGLFGGSKSKKLRKSRKSKRTKKTKKTTMKKRRKTTKKN</sequence>
<feature type="region of interest" description="Disordered" evidence="1">
    <location>
        <begin position="83"/>
        <end position="148"/>
    </location>
</feature>
<feature type="compositionally biased region" description="Basic residues" evidence="1">
    <location>
        <begin position="117"/>
        <end position="148"/>
    </location>
</feature>
<evidence type="ECO:0000313" key="2">
    <source>
        <dbReference type="EMBL" id="QHS84727.1"/>
    </source>
</evidence>
<accession>A0A6C0AXN1</accession>
<evidence type="ECO:0000256" key="1">
    <source>
        <dbReference type="SAM" id="MobiDB-lite"/>
    </source>
</evidence>
<name>A0A6C0AXN1_9ZZZZ</name>
<dbReference type="AlphaFoldDB" id="A0A6C0AXN1"/>
<reference evidence="2" key="1">
    <citation type="journal article" date="2020" name="Nature">
        <title>Giant virus diversity and host interactions through global metagenomics.</title>
        <authorList>
            <person name="Schulz F."/>
            <person name="Roux S."/>
            <person name="Paez-Espino D."/>
            <person name="Jungbluth S."/>
            <person name="Walsh D.A."/>
            <person name="Denef V.J."/>
            <person name="McMahon K.D."/>
            <person name="Konstantinidis K.T."/>
            <person name="Eloe-Fadrosh E.A."/>
            <person name="Kyrpides N.C."/>
            <person name="Woyke T."/>
        </authorList>
    </citation>
    <scope>NUCLEOTIDE SEQUENCE</scope>
    <source>
        <strain evidence="2">GVMAG-S-ERX556022-25</strain>
    </source>
</reference>
<dbReference type="EMBL" id="MN738812">
    <property type="protein sequence ID" value="QHS84727.1"/>
    <property type="molecule type" value="Genomic_DNA"/>
</dbReference>
<organism evidence="2">
    <name type="scientific">viral metagenome</name>
    <dbReference type="NCBI Taxonomy" id="1070528"/>
    <lineage>
        <taxon>unclassified sequences</taxon>
        <taxon>metagenomes</taxon>
        <taxon>organismal metagenomes</taxon>
    </lineage>
</organism>